<dbReference type="InterPro" id="IPR000477">
    <property type="entry name" value="RT_dom"/>
</dbReference>
<dbReference type="CDD" id="cd01650">
    <property type="entry name" value="RT_nLTR_like"/>
    <property type="match status" value="1"/>
</dbReference>
<feature type="domain" description="Reverse transcriptase" evidence="1">
    <location>
        <begin position="22"/>
        <end position="299"/>
    </location>
</feature>
<organism evidence="2">
    <name type="scientific">Fagus sylvatica</name>
    <name type="common">Beechnut</name>
    <dbReference type="NCBI Taxonomy" id="28930"/>
    <lineage>
        <taxon>Eukaryota</taxon>
        <taxon>Viridiplantae</taxon>
        <taxon>Streptophyta</taxon>
        <taxon>Embryophyta</taxon>
        <taxon>Tracheophyta</taxon>
        <taxon>Spermatophyta</taxon>
        <taxon>Magnoliopsida</taxon>
        <taxon>eudicotyledons</taxon>
        <taxon>Gunneridae</taxon>
        <taxon>Pentapetalae</taxon>
        <taxon>rosids</taxon>
        <taxon>fabids</taxon>
        <taxon>Fagales</taxon>
        <taxon>Fagaceae</taxon>
        <taxon>Fagus</taxon>
    </lineage>
</organism>
<name>A0A2N9F9Z6_FAGSY</name>
<dbReference type="GO" id="GO:0004523">
    <property type="term" value="F:RNA-DNA hybrid ribonuclease activity"/>
    <property type="evidence" value="ECO:0007669"/>
    <property type="project" value="InterPro"/>
</dbReference>
<gene>
    <name evidence="2" type="ORF">FSB_LOCUS11476</name>
</gene>
<dbReference type="PANTHER" id="PTHR46890:SF48">
    <property type="entry name" value="RNA-DIRECTED DNA POLYMERASE"/>
    <property type="match status" value="1"/>
</dbReference>
<dbReference type="PANTHER" id="PTHR46890">
    <property type="entry name" value="NON-LTR RETROLELEMENT REVERSE TRANSCRIPTASE-LIKE PROTEIN-RELATED"/>
    <property type="match status" value="1"/>
</dbReference>
<dbReference type="GO" id="GO:0003676">
    <property type="term" value="F:nucleic acid binding"/>
    <property type="evidence" value="ECO:0007669"/>
    <property type="project" value="InterPro"/>
</dbReference>
<proteinExistence type="predicted"/>
<dbReference type="InterPro" id="IPR044730">
    <property type="entry name" value="RNase_H-like_dom_plant"/>
</dbReference>
<dbReference type="Pfam" id="PF13456">
    <property type="entry name" value="RVT_3"/>
    <property type="match status" value="1"/>
</dbReference>
<dbReference type="CDD" id="cd06222">
    <property type="entry name" value="RNase_H_like"/>
    <property type="match status" value="1"/>
</dbReference>
<dbReference type="AlphaFoldDB" id="A0A2N9F9Z6"/>
<dbReference type="InterPro" id="IPR026960">
    <property type="entry name" value="RVT-Znf"/>
</dbReference>
<dbReference type="Pfam" id="PF13966">
    <property type="entry name" value="zf-RVT"/>
    <property type="match status" value="1"/>
</dbReference>
<dbReference type="Gene3D" id="3.30.420.10">
    <property type="entry name" value="Ribonuclease H-like superfamily/Ribonuclease H"/>
    <property type="match status" value="1"/>
</dbReference>
<dbReference type="InterPro" id="IPR002156">
    <property type="entry name" value="RNaseH_domain"/>
</dbReference>
<dbReference type="InterPro" id="IPR043502">
    <property type="entry name" value="DNA/RNA_pol_sf"/>
</dbReference>
<dbReference type="SUPFAM" id="SSF56672">
    <property type="entry name" value="DNA/RNA polymerases"/>
    <property type="match status" value="1"/>
</dbReference>
<protein>
    <recommendedName>
        <fullName evidence="1">Reverse transcriptase domain-containing protein</fullName>
    </recommendedName>
</protein>
<evidence type="ECO:0000313" key="2">
    <source>
        <dbReference type="EMBL" id="SPC83594.1"/>
    </source>
</evidence>
<dbReference type="EMBL" id="OIVN01000657">
    <property type="protein sequence ID" value="SPC83594.1"/>
    <property type="molecule type" value="Genomic_DNA"/>
</dbReference>
<dbReference type="InterPro" id="IPR052343">
    <property type="entry name" value="Retrotransposon-Effector_Assoc"/>
</dbReference>
<dbReference type="Pfam" id="PF00078">
    <property type="entry name" value="RVT_1"/>
    <property type="match status" value="1"/>
</dbReference>
<sequence length="639" mass="71738">MVCPQFFIRNIGSPEVVVGILSCLKDGSLLKKINHTNICLIPKVQNPESVKDFRPISLCNVIYKIIAKVLANRLKKMLPLIISKSQSAFVPGRLISDSILIAFETFHHMQHMKRERHGYMALKLDMSKAYGKVEWVFLENIMLQMGFHSKWVSMVMECVRTVSYSVLVNGDPKRFFHPSRGLRQGDPISPYLFLLCAEGLQALLASAASSNQIQGLSISCGGPVLTHLFFADDSVLFCRATLFNCHAIQEILRKYERVSGQQINHDKTILFFSAATSLETQDEIQTALHLLRVGNGVSIQIWSDKWLPFPSAGVPVTPFNTLPEDACVSQLIQATTGTWDNAMVDRVFLPGEASLIKSMVLSYRAPEDLLVWCGKRSGRYSVRSAYRMLVAAESDGQPGCLPMGGWQNFWKCIWSVQAPSKIRVFLWRVCNNALPTLVNLLRCTIIYHMCSFYSGDDEDLLHVLWTCPRITSALYQDELANLDNIPGLAVRLSSEYLAAHEPMSAPLPNTLRQIWIPPVEFEFKANCDAALFPSHNWMMLKLLPSGRRIQLARDIGLKEVKVEGDSLVISHAVRNQEVCFASYGDIIKDAQLLACSLDWVGFSHVRRDGNPAAHVLARKALELSSNFLIWLVRGCSYFP</sequence>
<accession>A0A2N9F9Z6</accession>
<dbReference type="InterPro" id="IPR036397">
    <property type="entry name" value="RNaseH_sf"/>
</dbReference>
<evidence type="ECO:0000259" key="1">
    <source>
        <dbReference type="PROSITE" id="PS50878"/>
    </source>
</evidence>
<dbReference type="PROSITE" id="PS50878">
    <property type="entry name" value="RT_POL"/>
    <property type="match status" value="1"/>
</dbReference>
<reference evidence="2" key="1">
    <citation type="submission" date="2018-02" db="EMBL/GenBank/DDBJ databases">
        <authorList>
            <person name="Cohen D.B."/>
            <person name="Kent A.D."/>
        </authorList>
    </citation>
    <scope>NUCLEOTIDE SEQUENCE</scope>
</reference>